<dbReference type="SMART" id="SM00636">
    <property type="entry name" value="Glyco_18"/>
    <property type="match status" value="1"/>
</dbReference>
<dbReference type="InterPro" id="IPR041704">
    <property type="entry name" value="CFLE_GH18"/>
</dbReference>
<dbReference type="GO" id="GO:0012505">
    <property type="term" value="C:endomembrane system"/>
    <property type="evidence" value="ECO:0007669"/>
    <property type="project" value="TreeGrafter"/>
</dbReference>
<dbReference type="SMART" id="SM00257">
    <property type="entry name" value="LysM"/>
    <property type="match status" value="2"/>
</dbReference>
<dbReference type="Gene3D" id="3.10.350.10">
    <property type="entry name" value="LysM domain"/>
    <property type="match status" value="2"/>
</dbReference>
<dbReference type="Pfam" id="PF01476">
    <property type="entry name" value="LysM"/>
    <property type="match status" value="2"/>
</dbReference>
<dbReference type="Pfam" id="PF00704">
    <property type="entry name" value="Glyco_hydro_18"/>
    <property type="match status" value="1"/>
</dbReference>
<evidence type="ECO:0000313" key="6">
    <source>
        <dbReference type="Proteomes" id="UP000322139"/>
    </source>
</evidence>
<dbReference type="CDD" id="cd00118">
    <property type="entry name" value="LysM"/>
    <property type="match status" value="2"/>
</dbReference>
<organism evidence="5 6">
    <name type="scientific">Bacillus infantis</name>
    <dbReference type="NCBI Taxonomy" id="324767"/>
    <lineage>
        <taxon>Bacteria</taxon>
        <taxon>Bacillati</taxon>
        <taxon>Bacillota</taxon>
        <taxon>Bacilli</taxon>
        <taxon>Bacillales</taxon>
        <taxon>Bacillaceae</taxon>
        <taxon>Bacillus</taxon>
    </lineage>
</organism>
<dbReference type="RefSeq" id="WP_148975206.1">
    <property type="nucleotide sequence ID" value="NZ_JBNIKU010000008.1"/>
</dbReference>
<keyword evidence="1" id="KW-0378">Hydrolase</keyword>
<evidence type="ECO:0000313" key="5">
    <source>
        <dbReference type="EMBL" id="TYS47887.1"/>
    </source>
</evidence>
<accession>A0A5D4R966</accession>
<dbReference type="InterPro" id="IPR011583">
    <property type="entry name" value="Chitinase_II/V-like_cat"/>
</dbReference>
<evidence type="ECO:0000256" key="2">
    <source>
        <dbReference type="ARBA" id="ARBA00023295"/>
    </source>
</evidence>
<dbReference type="EMBL" id="VTER01000006">
    <property type="protein sequence ID" value="TYS47887.1"/>
    <property type="molecule type" value="Genomic_DNA"/>
</dbReference>
<dbReference type="GO" id="GO:0008061">
    <property type="term" value="F:chitin binding"/>
    <property type="evidence" value="ECO:0007669"/>
    <property type="project" value="InterPro"/>
</dbReference>
<reference evidence="5 6" key="1">
    <citation type="submission" date="2019-08" db="EMBL/GenBank/DDBJ databases">
        <title>Bacillus genomes from the desert of Cuatro Cienegas, Coahuila.</title>
        <authorList>
            <person name="Olmedo-Alvarez G."/>
        </authorList>
    </citation>
    <scope>NUCLEOTIDE SEQUENCE [LARGE SCALE GENOMIC DNA]</scope>
    <source>
        <strain evidence="5 6">CH446_14T</strain>
    </source>
</reference>
<evidence type="ECO:0000259" key="4">
    <source>
        <dbReference type="PROSITE" id="PS51910"/>
    </source>
</evidence>
<dbReference type="Gene3D" id="3.10.50.10">
    <property type="match status" value="1"/>
</dbReference>
<dbReference type="Gene3D" id="3.20.20.80">
    <property type="entry name" value="Glycosidases"/>
    <property type="match status" value="1"/>
</dbReference>
<dbReference type="SUPFAM" id="SSF54106">
    <property type="entry name" value="LysM domain"/>
    <property type="match status" value="2"/>
</dbReference>
<dbReference type="Proteomes" id="UP000322139">
    <property type="component" value="Unassembled WGS sequence"/>
</dbReference>
<dbReference type="GO" id="GO:0070492">
    <property type="term" value="F:oligosaccharide binding"/>
    <property type="evidence" value="ECO:0007669"/>
    <property type="project" value="TreeGrafter"/>
</dbReference>
<dbReference type="PROSITE" id="PS51910">
    <property type="entry name" value="GH18_2"/>
    <property type="match status" value="1"/>
</dbReference>
<feature type="domain" description="GH18" evidence="4">
    <location>
        <begin position="106"/>
        <end position="423"/>
    </location>
</feature>
<dbReference type="CDD" id="cd02874">
    <property type="entry name" value="GH18_CFLE_spore_hydrolase"/>
    <property type="match status" value="1"/>
</dbReference>
<dbReference type="SUPFAM" id="SSF51445">
    <property type="entry name" value="(Trans)glycosidases"/>
    <property type="match status" value="1"/>
</dbReference>
<dbReference type="InterPro" id="IPR001223">
    <property type="entry name" value="Glyco_hydro18_cat"/>
</dbReference>
<proteinExistence type="predicted"/>
<protein>
    <submittedName>
        <fullName evidence="5">LysM peptidoglycan-binding domain-containing protein</fullName>
    </submittedName>
</protein>
<feature type="domain" description="LysM" evidence="3">
    <location>
        <begin position="54"/>
        <end position="98"/>
    </location>
</feature>
<dbReference type="InterPro" id="IPR018392">
    <property type="entry name" value="LysM"/>
</dbReference>
<feature type="domain" description="LysM" evidence="3">
    <location>
        <begin position="2"/>
        <end position="46"/>
    </location>
</feature>
<dbReference type="PANTHER" id="PTHR46066:SF2">
    <property type="entry name" value="CHITINASE DOMAIN-CONTAINING PROTEIN 1"/>
    <property type="match status" value="1"/>
</dbReference>
<dbReference type="InterPro" id="IPR036779">
    <property type="entry name" value="LysM_dom_sf"/>
</dbReference>
<sequence>MGIHVVTYGDTIWQIANEYSVSPADILLLNGLKDANEIVPGLALYIPLGTLPVRSHIIREGDTVYRLSLFYQTQIDSILKANPGLNPYNLQQGQNIFIPSPLKYGIQTLGFILPYNTEALFPILEGISPLLTYLAITAYSFRADGTAYRLLDDTSVIKKSKDLGILPLLMIRNYQNGDFDPELAGSVLGNRRYTANLVSSIASLAKEKGYSGVSIDFEFIPPPQRNSFSRFLAELKLALGNLVLHVNVHAKTEDIPANRIIGAYDYEAISAAADIVAVMTIDYGYPGGPPEPVSPLPWMEDVVKYAITQIPPRKLQIALPLYGYDKSGPDNKTVSLSVLQAQNRAIEQGANIQYDSNRAAPFFTFYEDGQLHIVWFDDIRSYMQKYLLMDRYQLLGTTFWQISLRAPQSWLALNDNYHVVRQE</sequence>
<dbReference type="InterPro" id="IPR017853">
    <property type="entry name" value="GH"/>
</dbReference>
<dbReference type="PROSITE" id="PS51782">
    <property type="entry name" value="LYSM"/>
    <property type="match status" value="2"/>
</dbReference>
<evidence type="ECO:0000256" key="1">
    <source>
        <dbReference type="ARBA" id="ARBA00022801"/>
    </source>
</evidence>
<comment type="caution">
    <text evidence="5">The sequence shown here is derived from an EMBL/GenBank/DDBJ whole genome shotgun (WGS) entry which is preliminary data.</text>
</comment>
<dbReference type="InterPro" id="IPR029070">
    <property type="entry name" value="Chitinase_insertion_sf"/>
</dbReference>
<evidence type="ECO:0000259" key="3">
    <source>
        <dbReference type="PROSITE" id="PS51782"/>
    </source>
</evidence>
<dbReference type="GO" id="GO:0005975">
    <property type="term" value="P:carbohydrate metabolic process"/>
    <property type="evidence" value="ECO:0007669"/>
    <property type="project" value="InterPro"/>
</dbReference>
<gene>
    <name evidence="5" type="ORF">FZD51_13255</name>
</gene>
<keyword evidence="2" id="KW-0326">Glycosidase</keyword>
<name>A0A5D4R966_9BACI</name>
<dbReference type="PANTHER" id="PTHR46066">
    <property type="entry name" value="CHITINASE DOMAIN-CONTAINING PROTEIN 1 FAMILY MEMBER"/>
    <property type="match status" value="1"/>
</dbReference>
<dbReference type="GO" id="GO:0016798">
    <property type="term" value="F:hydrolase activity, acting on glycosyl bonds"/>
    <property type="evidence" value="ECO:0007669"/>
    <property type="project" value="UniProtKB-KW"/>
</dbReference>
<dbReference type="AlphaFoldDB" id="A0A5D4R966"/>